<keyword evidence="2" id="KW-1185">Reference proteome</keyword>
<name>A0ACA9NYL0_9GLOM</name>
<protein>
    <submittedName>
        <fullName evidence="1">11962_t:CDS:1</fullName>
    </submittedName>
</protein>
<dbReference type="EMBL" id="CAJVPU010021845">
    <property type="protein sequence ID" value="CAG8682993.1"/>
    <property type="molecule type" value="Genomic_DNA"/>
</dbReference>
<proteinExistence type="predicted"/>
<comment type="caution">
    <text evidence="1">The sequence shown here is derived from an EMBL/GenBank/DDBJ whole genome shotgun (WGS) entry which is preliminary data.</text>
</comment>
<accession>A0ACA9NYL0</accession>
<evidence type="ECO:0000313" key="2">
    <source>
        <dbReference type="Proteomes" id="UP000789702"/>
    </source>
</evidence>
<sequence>MWFAQQSAISLGYCSPGIEVKVMFVIVYVARAQPLGIFVTSKEKATLPRYLIIFDDPNLRV</sequence>
<reference evidence="1" key="1">
    <citation type="submission" date="2021-06" db="EMBL/GenBank/DDBJ databases">
        <authorList>
            <person name="Kallberg Y."/>
            <person name="Tangrot J."/>
            <person name="Rosling A."/>
        </authorList>
    </citation>
    <scope>NUCLEOTIDE SEQUENCE</scope>
    <source>
        <strain evidence="1">IL203A</strain>
    </source>
</reference>
<dbReference type="Proteomes" id="UP000789702">
    <property type="component" value="Unassembled WGS sequence"/>
</dbReference>
<evidence type="ECO:0000313" key="1">
    <source>
        <dbReference type="EMBL" id="CAG8682993.1"/>
    </source>
</evidence>
<gene>
    <name evidence="1" type="ORF">DHETER_LOCUS10756</name>
</gene>
<organism evidence="1 2">
    <name type="scientific">Dentiscutata heterogama</name>
    <dbReference type="NCBI Taxonomy" id="1316150"/>
    <lineage>
        <taxon>Eukaryota</taxon>
        <taxon>Fungi</taxon>
        <taxon>Fungi incertae sedis</taxon>
        <taxon>Mucoromycota</taxon>
        <taxon>Glomeromycotina</taxon>
        <taxon>Glomeromycetes</taxon>
        <taxon>Diversisporales</taxon>
        <taxon>Gigasporaceae</taxon>
        <taxon>Dentiscutata</taxon>
    </lineage>
</organism>